<keyword evidence="9" id="KW-0969">Cilium</keyword>
<evidence type="ECO:0000256" key="12">
    <source>
        <dbReference type="ARBA" id="ARBA00023273"/>
    </source>
</evidence>
<protein>
    <recommendedName>
        <fullName evidence="14">Dynein light intermediate chain</fullName>
    </recommendedName>
</protein>
<dbReference type="GO" id="GO:0005874">
    <property type="term" value="C:microtubule"/>
    <property type="evidence" value="ECO:0007669"/>
    <property type="project" value="UniProtKB-KW"/>
</dbReference>
<keyword evidence="4" id="KW-0217">Developmental protein</keyword>
<dbReference type="STRING" id="7102.A0A2A4IS59"/>
<keyword evidence="10" id="KW-0505">Motor protein</keyword>
<dbReference type="GO" id="GO:0035721">
    <property type="term" value="P:intraciliary retrograde transport"/>
    <property type="evidence" value="ECO:0007669"/>
    <property type="project" value="InterPro"/>
</dbReference>
<dbReference type="EMBL" id="NWSH01008400">
    <property type="protein sequence ID" value="PCG62571.1"/>
    <property type="molecule type" value="Genomic_DNA"/>
</dbReference>
<organism evidence="13">
    <name type="scientific">Heliothis virescens</name>
    <name type="common">Tobacco budworm moth</name>
    <dbReference type="NCBI Taxonomy" id="7102"/>
    <lineage>
        <taxon>Eukaryota</taxon>
        <taxon>Metazoa</taxon>
        <taxon>Ecdysozoa</taxon>
        <taxon>Arthropoda</taxon>
        <taxon>Hexapoda</taxon>
        <taxon>Insecta</taxon>
        <taxon>Pterygota</taxon>
        <taxon>Neoptera</taxon>
        <taxon>Endopterygota</taxon>
        <taxon>Lepidoptera</taxon>
        <taxon>Glossata</taxon>
        <taxon>Ditrysia</taxon>
        <taxon>Noctuoidea</taxon>
        <taxon>Noctuidae</taxon>
        <taxon>Heliothinae</taxon>
        <taxon>Heliothis</taxon>
    </lineage>
</organism>
<gene>
    <name evidence="13" type="ORF">B5V51_14153</name>
</gene>
<evidence type="ECO:0008006" key="14">
    <source>
        <dbReference type="Google" id="ProtNLM"/>
    </source>
</evidence>
<dbReference type="PANTHER" id="PTHR13236">
    <property type="entry name" value="DYNEIN 2 LIGHT INTERMEDIATE CHAIN, ISOFORM 2"/>
    <property type="match status" value="1"/>
</dbReference>
<dbReference type="PANTHER" id="PTHR13236:SF0">
    <property type="entry name" value="CYTOPLASMIC DYNEIN 2 LIGHT INTERMEDIATE CHAIN 1"/>
    <property type="match status" value="1"/>
</dbReference>
<sequence>MIDLSKIKNVWETLESCLQTIKKVYSTPETSPELIIICGKYDIFKNYDSDVKKVICTTLRSFALLNHAHLLFYSSKEPQLLRRAKDMLFNIAFGNCIPIKEKNTSYSKPLFIPKDSDSWESIGVTPSTLEQVKMRHTSRIPPITVSSETNTSAAVQQHAHPEAALDSLIALKYNELRNMESLDIPIDYLLINKK</sequence>
<name>A0A2A4IS59_HELVI</name>
<comment type="subcellular location">
    <subcellularLocation>
        <location evidence="1">Cell projection</location>
        <location evidence="1">Cilium</location>
    </subcellularLocation>
    <subcellularLocation>
        <location evidence="2">Cytoplasm</location>
        <location evidence="2">Cytoskeleton</location>
    </subcellularLocation>
</comment>
<keyword evidence="12" id="KW-0966">Cell projection</keyword>
<reference evidence="13" key="1">
    <citation type="submission" date="2017-09" db="EMBL/GenBank/DDBJ databases">
        <title>Contemporary evolution of a Lepidopteran species, Heliothis virescens, in response to modern agricultural practices.</title>
        <authorList>
            <person name="Fritz M.L."/>
            <person name="Deyonke A.M."/>
            <person name="Papanicolaou A."/>
            <person name="Micinski S."/>
            <person name="Westbrook J."/>
            <person name="Gould F."/>
        </authorList>
    </citation>
    <scope>NUCLEOTIDE SEQUENCE [LARGE SCALE GENOMIC DNA]</scope>
    <source>
        <strain evidence="13">HvINT-</strain>
        <tissue evidence="13">Whole body</tissue>
    </source>
</reference>
<evidence type="ECO:0000256" key="5">
    <source>
        <dbReference type="ARBA" id="ARBA00022490"/>
    </source>
</evidence>
<dbReference type="GO" id="GO:0005868">
    <property type="term" value="C:cytoplasmic dynein complex"/>
    <property type="evidence" value="ECO:0007669"/>
    <property type="project" value="InterPro"/>
</dbReference>
<evidence type="ECO:0000313" key="13">
    <source>
        <dbReference type="EMBL" id="PCG62571.1"/>
    </source>
</evidence>
<dbReference type="InterPro" id="IPR040045">
    <property type="entry name" value="DYNC2LI1"/>
</dbReference>
<evidence type="ECO:0000256" key="8">
    <source>
        <dbReference type="ARBA" id="ARBA00023017"/>
    </source>
</evidence>
<dbReference type="AlphaFoldDB" id="A0A2A4IS59"/>
<accession>A0A2A4IS59</accession>
<evidence type="ECO:0000256" key="10">
    <source>
        <dbReference type="ARBA" id="ARBA00023175"/>
    </source>
</evidence>
<dbReference type="GO" id="GO:0036064">
    <property type="term" value="C:ciliary basal body"/>
    <property type="evidence" value="ECO:0007669"/>
    <property type="project" value="TreeGrafter"/>
</dbReference>
<comment type="caution">
    <text evidence="13">The sequence shown here is derived from an EMBL/GenBank/DDBJ whole genome shotgun (WGS) entry which is preliminary data.</text>
</comment>
<keyword evidence="11" id="KW-0206">Cytoskeleton</keyword>
<dbReference type="GO" id="GO:0045504">
    <property type="term" value="F:dynein heavy chain binding"/>
    <property type="evidence" value="ECO:0007669"/>
    <property type="project" value="TreeGrafter"/>
</dbReference>
<proteinExistence type="inferred from homology"/>
<comment type="similarity">
    <text evidence="3">Belongs to the dynein light intermediate chain family.</text>
</comment>
<evidence type="ECO:0000256" key="3">
    <source>
        <dbReference type="ARBA" id="ARBA00006831"/>
    </source>
</evidence>
<evidence type="ECO:0000256" key="7">
    <source>
        <dbReference type="ARBA" id="ARBA00022794"/>
    </source>
</evidence>
<evidence type="ECO:0000256" key="9">
    <source>
        <dbReference type="ARBA" id="ARBA00023069"/>
    </source>
</evidence>
<evidence type="ECO:0000256" key="11">
    <source>
        <dbReference type="ARBA" id="ARBA00023212"/>
    </source>
</evidence>
<keyword evidence="6" id="KW-0493">Microtubule</keyword>
<keyword evidence="8" id="KW-0243">Dynein</keyword>
<evidence type="ECO:0000256" key="1">
    <source>
        <dbReference type="ARBA" id="ARBA00004138"/>
    </source>
</evidence>
<dbReference type="GO" id="GO:0005930">
    <property type="term" value="C:axoneme"/>
    <property type="evidence" value="ECO:0007669"/>
    <property type="project" value="TreeGrafter"/>
</dbReference>
<evidence type="ECO:0000256" key="4">
    <source>
        <dbReference type="ARBA" id="ARBA00022473"/>
    </source>
</evidence>
<keyword evidence="5" id="KW-0963">Cytoplasm</keyword>
<keyword evidence="7" id="KW-0970">Cilium biogenesis/degradation</keyword>
<evidence type="ECO:0000256" key="2">
    <source>
        <dbReference type="ARBA" id="ARBA00004245"/>
    </source>
</evidence>
<dbReference type="GO" id="GO:0035735">
    <property type="term" value="P:intraciliary transport involved in cilium assembly"/>
    <property type="evidence" value="ECO:0007669"/>
    <property type="project" value="InterPro"/>
</dbReference>
<evidence type="ECO:0000256" key="6">
    <source>
        <dbReference type="ARBA" id="ARBA00022701"/>
    </source>
</evidence>